<dbReference type="RefSeq" id="WP_217858891.1">
    <property type="nucleotide sequence ID" value="NZ_JAHSTV010000022.1"/>
</dbReference>
<evidence type="ECO:0000256" key="1">
    <source>
        <dbReference type="SAM" id="MobiDB-lite"/>
    </source>
</evidence>
<comment type="caution">
    <text evidence="3">The sequence shown here is derived from an EMBL/GenBank/DDBJ whole genome shotgun (WGS) entry which is preliminary data.</text>
</comment>
<reference evidence="3" key="1">
    <citation type="submission" date="2021-06" db="EMBL/GenBank/DDBJ databases">
        <title>Updating the genus Pseudomonas: Description of 43 new species and partition of the Pseudomonas putida group.</title>
        <authorList>
            <person name="Girard L."/>
            <person name="Lood C."/>
            <person name="Vandamme P."/>
            <person name="Rokni-Zadeh H."/>
            <person name="Van Noort V."/>
            <person name="Hofte M."/>
            <person name="Lavigne R."/>
            <person name="De Mot R."/>
        </authorList>
    </citation>
    <scope>NUCLEOTIDE SEQUENCE</scope>
    <source>
        <strain evidence="3">SWRI79</strain>
    </source>
</reference>
<evidence type="ECO:0000259" key="2">
    <source>
        <dbReference type="Pfam" id="PF00589"/>
    </source>
</evidence>
<dbReference type="InterPro" id="IPR002104">
    <property type="entry name" value="Integrase_catalytic"/>
</dbReference>
<accession>A0ABS6Q3T5</accession>
<evidence type="ECO:0000313" key="3">
    <source>
        <dbReference type="EMBL" id="MBV4467377.1"/>
    </source>
</evidence>
<evidence type="ECO:0000313" key="4">
    <source>
        <dbReference type="Proteomes" id="UP000886900"/>
    </source>
</evidence>
<protein>
    <submittedName>
        <fullName evidence="3">Tyrosine-type recombinase/integrase</fullName>
    </submittedName>
</protein>
<dbReference type="Pfam" id="PF00589">
    <property type="entry name" value="Phage_integrase"/>
    <property type="match status" value="1"/>
</dbReference>
<feature type="domain" description="Tyr recombinase" evidence="2">
    <location>
        <begin position="189"/>
        <end position="335"/>
    </location>
</feature>
<organism evidence="3 4">
    <name type="scientific">Pseudomonas farris</name>
    <dbReference type="NCBI Taxonomy" id="2841207"/>
    <lineage>
        <taxon>Bacteria</taxon>
        <taxon>Pseudomonadati</taxon>
        <taxon>Pseudomonadota</taxon>
        <taxon>Gammaproteobacteria</taxon>
        <taxon>Pseudomonadales</taxon>
        <taxon>Pseudomonadaceae</taxon>
        <taxon>Pseudomonas</taxon>
    </lineage>
</organism>
<dbReference type="EMBL" id="JAHSTV010000022">
    <property type="protein sequence ID" value="MBV4467377.1"/>
    <property type="molecule type" value="Genomic_DNA"/>
</dbReference>
<proteinExistence type="predicted"/>
<keyword evidence="4" id="KW-1185">Reference proteome</keyword>
<name>A0ABS6Q3T5_9PSED</name>
<feature type="region of interest" description="Disordered" evidence="1">
    <location>
        <begin position="138"/>
        <end position="162"/>
    </location>
</feature>
<dbReference type="Proteomes" id="UP000886900">
    <property type="component" value="Unassembled WGS sequence"/>
</dbReference>
<gene>
    <name evidence="3" type="ORF">KVG95_29095</name>
</gene>
<sequence length="344" mass="37880">MRIPIYTADLSDKRGFKRIAKKLQRNWPSATPLTLASAQTILSRGLGYRDYHDLQQSAEEDDLHAASATPNEARDGISTSIFAFCQASKITGVDQTDLEGLVKVLPLQELRAFQGFIPGHPADLASPTVLDTPIDAGRELPDSSNRISADHPDQPTNAGLNLSHTFTPKKLIDEKGLKVLWEVVQCRGSLRDQSCVAMLLQGLRPHDLMPAKPHDFSYVDSGVLMRVHYAKSRSTEGFALLPGSFGHVVGRYIHKAALSENDFLFPSEKDARVPMSSQQMSRIIGSYLREALNDLAQRSIHRIRQSVIVNIMKASASSVSDIMGHSSPKTTLGYISGLRKKPKK</sequence>